<dbReference type="Proteomes" id="UP000499080">
    <property type="component" value="Unassembled WGS sequence"/>
</dbReference>
<evidence type="ECO:0000313" key="2">
    <source>
        <dbReference type="EMBL" id="GBN39216.1"/>
    </source>
</evidence>
<organism evidence="2 3">
    <name type="scientific">Araneus ventricosus</name>
    <name type="common">Orbweaver spider</name>
    <name type="synonym">Epeira ventricosa</name>
    <dbReference type="NCBI Taxonomy" id="182803"/>
    <lineage>
        <taxon>Eukaryota</taxon>
        <taxon>Metazoa</taxon>
        <taxon>Ecdysozoa</taxon>
        <taxon>Arthropoda</taxon>
        <taxon>Chelicerata</taxon>
        <taxon>Arachnida</taxon>
        <taxon>Araneae</taxon>
        <taxon>Araneomorphae</taxon>
        <taxon>Entelegynae</taxon>
        <taxon>Araneoidea</taxon>
        <taxon>Araneidae</taxon>
        <taxon>Araneus</taxon>
    </lineage>
</organism>
<reference evidence="2 3" key="1">
    <citation type="journal article" date="2019" name="Sci. Rep.">
        <title>Orb-weaving spider Araneus ventricosus genome elucidates the spidroin gene catalogue.</title>
        <authorList>
            <person name="Kono N."/>
            <person name="Nakamura H."/>
            <person name="Ohtoshi R."/>
            <person name="Moran D.A.P."/>
            <person name="Shinohara A."/>
            <person name="Yoshida Y."/>
            <person name="Fujiwara M."/>
            <person name="Mori M."/>
            <person name="Tomita M."/>
            <person name="Arakawa K."/>
        </authorList>
    </citation>
    <scope>NUCLEOTIDE SEQUENCE [LARGE SCALE GENOMIC DNA]</scope>
</reference>
<keyword evidence="1" id="KW-0175">Coiled coil</keyword>
<dbReference type="OrthoDB" id="6427415at2759"/>
<evidence type="ECO:0000256" key="1">
    <source>
        <dbReference type="SAM" id="Coils"/>
    </source>
</evidence>
<accession>A0A4Y2NNA1</accession>
<dbReference type="EMBL" id="BGPR01209898">
    <property type="protein sequence ID" value="GBN39216.1"/>
    <property type="molecule type" value="Genomic_DNA"/>
</dbReference>
<keyword evidence="3" id="KW-1185">Reference proteome</keyword>
<sequence length="260" mass="31152">MTYIAKHRKCDLMELARELGEEVDEKFTIVNLKKVILNSSDYEEEFAKEMLEAIIVRRQEKEVLERQREKEEKDRKFEREKEERDRQFELEKIKLQTSSETSSVTSESSENNTKYNCAELQKVLQRFDSRNDDISLYLVVFERQANRLKINKADWVTQLMPLLPSDVVQIIAREPEKESSDYDYVKELLLRRFKLSAETFRLRFMQQQKKPEGSWRDLAFELRSFLEEWLEGLNVKDFDSLKDLMVTDQMKRRVGVGTFH</sequence>
<gene>
    <name evidence="2" type="ORF">AVEN_167152_1</name>
</gene>
<dbReference type="PANTHER" id="PTHR46888:SF11">
    <property type="entry name" value="SCAN BOX DOMAIN-CONTAINING PROTEIN"/>
    <property type="match status" value="1"/>
</dbReference>
<protein>
    <recommendedName>
        <fullName evidence="4">SCAN box domain-containing protein</fullName>
    </recommendedName>
</protein>
<dbReference type="SUPFAM" id="SSF47353">
    <property type="entry name" value="Retrovirus capsid dimerization domain-like"/>
    <property type="match status" value="1"/>
</dbReference>
<comment type="caution">
    <text evidence="2">The sequence shown here is derived from an EMBL/GenBank/DDBJ whole genome shotgun (WGS) entry which is preliminary data.</text>
</comment>
<dbReference type="PANTHER" id="PTHR46888">
    <property type="entry name" value="ZINC KNUCKLE DOMAINCONTAINING PROTEIN-RELATED"/>
    <property type="match status" value="1"/>
</dbReference>
<name>A0A4Y2NNA1_ARAVE</name>
<proteinExistence type="predicted"/>
<evidence type="ECO:0008006" key="4">
    <source>
        <dbReference type="Google" id="ProtNLM"/>
    </source>
</evidence>
<evidence type="ECO:0000313" key="3">
    <source>
        <dbReference type="Proteomes" id="UP000499080"/>
    </source>
</evidence>
<dbReference type="AlphaFoldDB" id="A0A4Y2NNA1"/>
<feature type="coiled-coil region" evidence="1">
    <location>
        <begin position="56"/>
        <end position="83"/>
    </location>
</feature>